<comment type="caution">
    <text evidence="3">The sequence shown here is derived from an EMBL/GenBank/DDBJ whole genome shotgun (WGS) entry which is preliminary data.</text>
</comment>
<dbReference type="Gene3D" id="2.40.10.220">
    <property type="entry name" value="predicted glycosyltransferase like domains"/>
    <property type="match status" value="1"/>
</dbReference>
<accession>A0A235EJI8</accession>
<dbReference type="InterPro" id="IPR027021">
    <property type="entry name" value="C-di-GMP_BP_PA4608"/>
</dbReference>
<dbReference type="RefSeq" id="WP_063462789.1">
    <property type="nucleotide sequence ID" value="NZ_JAMXHW010000012.1"/>
</dbReference>
<evidence type="ECO:0000256" key="1">
    <source>
        <dbReference type="PIRNR" id="PIRNR028141"/>
    </source>
</evidence>
<keyword evidence="4" id="KW-1185">Reference proteome</keyword>
<dbReference type="InterPro" id="IPR009875">
    <property type="entry name" value="PilZ_domain"/>
</dbReference>
<evidence type="ECO:0000259" key="2">
    <source>
        <dbReference type="Pfam" id="PF07238"/>
    </source>
</evidence>
<organism evidence="3 4">
    <name type="scientific">Acidovorax kalamii</name>
    <dbReference type="NCBI Taxonomy" id="2004485"/>
    <lineage>
        <taxon>Bacteria</taxon>
        <taxon>Pseudomonadati</taxon>
        <taxon>Pseudomonadota</taxon>
        <taxon>Betaproteobacteria</taxon>
        <taxon>Burkholderiales</taxon>
        <taxon>Comamonadaceae</taxon>
        <taxon>Acidovorax</taxon>
    </lineage>
</organism>
<evidence type="ECO:0000313" key="4">
    <source>
        <dbReference type="Proteomes" id="UP000215441"/>
    </source>
</evidence>
<dbReference type="EMBL" id="NOIG01000010">
    <property type="protein sequence ID" value="OYD49189.1"/>
    <property type="molecule type" value="Genomic_DNA"/>
</dbReference>
<name>A0A235EJI8_9BURK</name>
<gene>
    <name evidence="3" type="ORF">CBY09_16150</name>
</gene>
<dbReference type="Proteomes" id="UP000215441">
    <property type="component" value="Unassembled WGS sequence"/>
</dbReference>
<proteinExistence type="predicted"/>
<keyword evidence="1" id="KW-0973">c-di-GMP</keyword>
<sequence>MPHERRHFVRVSFDAPALLTTSHDAFSVHVLDLSLKGALITVPAQAELEPGMLCQITIPLAETGNHIAMSTEVAHVHGLHTGLLCRGIDLDSVTHLRRLIELQLGDPALLERDLGELTIASAAS</sequence>
<evidence type="ECO:0000313" key="3">
    <source>
        <dbReference type="EMBL" id="OYD49189.1"/>
    </source>
</evidence>
<protein>
    <recommendedName>
        <fullName evidence="1">Cyclic diguanosine monophosphate-binding protein</fullName>
        <shortName evidence="1">c-di-GMP-binding protein</shortName>
    </recommendedName>
    <alternativeName>
        <fullName evidence="1">Pilz domain-containing protein</fullName>
    </alternativeName>
</protein>
<dbReference type="Pfam" id="PF07238">
    <property type="entry name" value="PilZ"/>
    <property type="match status" value="1"/>
</dbReference>
<dbReference type="GO" id="GO:0035438">
    <property type="term" value="F:cyclic-di-GMP binding"/>
    <property type="evidence" value="ECO:0007669"/>
    <property type="project" value="InterPro"/>
</dbReference>
<dbReference type="AlphaFoldDB" id="A0A235EJI8"/>
<dbReference type="OrthoDB" id="5298508at2"/>
<keyword evidence="1" id="KW-0547">Nucleotide-binding</keyword>
<dbReference type="SUPFAM" id="SSF141371">
    <property type="entry name" value="PilZ domain-like"/>
    <property type="match status" value="1"/>
</dbReference>
<reference evidence="3 4" key="1">
    <citation type="submission" date="2017-07" db="EMBL/GenBank/DDBJ databases">
        <title>Acidovorax KNDSW TSA 6 genome sequence and assembly.</title>
        <authorList>
            <person name="Mayilraj S."/>
        </authorList>
    </citation>
    <scope>NUCLEOTIDE SEQUENCE [LARGE SCALE GENOMIC DNA]</scope>
    <source>
        <strain evidence="3 4">KNDSW-TSA6</strain>
    </source>
</reference>
<comment type="function">
    <text evidence="1">Binds the second messenger bis-(3'-5') cyclic dimeric guanosine monophosphate (c-di-GMP). Can bind two c-di-GMP molecules per monomer. May play a role in bacterial second-messenger regulated processes. Binding to c-di-GMP induces a conformational change of the C- and N-termini resulting in the exposure of a highly negative surface on one side of the protein to a possible effector protein.</text>
</comment>
<comment type="subunit">
    <text evidence="1">Monomer in both c-di-GMP-bound and free forms.</text>
</comment>
<feature type="domain" description="PilZ" evidence="2">
    <location>
        <begin position="4"/>
        <end position="101"/>
    </location>
</feature>
<dbReference type="PIRSF" id="PIRSF028141">
    <property type="entry name" value="C-di-GMP_BP_PA4608"/>
    <property type="match status" value="1"/>
</dbReference>